<organism evidence="6 7">
    <name type="scientific">Phreatobacter oligotrophus</name>
    <dbReference type="NCBI Taxonomy" id="1122261"/>
    <lineage>
        <taxon>Bacteria</taxon>
        <taxon>Pseudomonadati</taxon>
        <taxon>Pseudomonadota</taxon>
        <taxon>Alphaproteobacteria</taxon>
        <taxon>Hyphomicrobiales</taxon>
        <taxon>Phreatobacteraceae</taxon>
        <taxon>Phreatobacter</taxon>
    </lineage>
</organism>
<evidence type="ECO:0000313" key="6">
    <source>
        <dbReference type="EMBL" id="PTM53528.1"/>
    </source>
</evidence>
<dbReference type="Gene3D" id="2.30.110.10">
    <property type="entry name" value="Electron Transport, Fmn-binding Protein, Chain A"/>
    <property type="match status" value="1"/>
</dbReference>
<evidence type="ECO:0000259" key="5">
    <source>
        <dbReference type="Pfam" id="PF01613"/>
    </source>
</evidence>
<keyword evidence="7" id="KW-1185">Reference proteome</keyword>
<dbReference type="InterPro" id="IPR052174">
    <property type="entry name" value="Flavoredoxin"/>
</dbReference>
<evidence type="ECO:0000256" key="2">
    <source>
        <dbReference type="ARBA" id="ARBA00022630"/>
    </source>
</evidence>
<sequence>MTLTTHRPIEPAILYLGTPVVLVTSLNPDGSANVAPMSSAWWLGWTCLLGFDATSQTPQNLIRTGQCVLNLPGPECVGAVDRLACLSASDPLPRHKQMLGYRSEADKFAAAGLTAVPSESVAPPRIAECAIQLEAVVEEHRTIGSNDPRLLVPSVAVEVRIVRAHAAEAILSAEFENRIDAARWRPLIMTLRQFFSTGEPIHGSRLAVVPEEAYTGRTPRRRAPGSLAQSPSNSAVER</sequence>
<dbReference type="GO" id="GO:0010181">
    <property type="term" value="F:FMN binding"/>
    <property type="evidence" value="ECO:0007669"/>
    <property type="project" value="InterPro"/>
</dbReference>
<dbReference type="Pfam" id="PF01613">
    <property type="entry name" value="Flavin_Reduct"/>
    <property type="match status" value="1"/>
</dbReference>
<protein>
    <submittedName>
        <fullName evidence="6">Flavin reductase (DIM6/NTAB) family NADH-FMN oxidoreductase RutF</fullName>
    </submittedName>
</protein>
<gene>
    <name evidence="6" type="ORF">C8P69_106182</name>
</gene>
<evidence type="ECO:0000256" key="3">
    <source>
        <dbReference type="ARBA" id="ARBA00038054"/>
    </source>
</evidence>
<evidence type="ECO:0000313" key="7">
    <source>
        <dbReference type="Proteomes" id="UP000241808"/>
    </source>
</evidence>
<dbReference type="SUPFAM" id="SSF50475">
    <property type="entry name" value="FMN-binding split barrel"/>
    <property type="match status" value="1"/>
</dbReference>
<dbReference type="RefSeq" id="WP_108178299.1">
    <property type="nucleotide sequence ID" value="NZ_PZZL01000006.1"/>
</dbReference>
<reference evidence="6 7" key="1">
    <citation type="submission" date="2018-04" db="EMBL/GenBank/DDBJ databases">
        <title>Genomic Encyclopedia of Archaeal and Bacterial Type Strains, Phase II (KMG-II): from individual species to whole genera.</title>
        <authorList>
            <person name="Goeker M."/>
        </authorList>
    </citation>
    <scope>NUCLEOTIDE SEQUENCE [LARGE SCALE GENOMIC DNA]</scope>
    <source>
        <strain evidence="6 7">DSM 25521</strain>
    </source>
</reference>
<dbReference type="PANTHER" id="PTHR43567:SF1">
    <property type="entry name" value="FLAVOREDOXIN"/>
    <property type="match status" value="1"/>
</dbReference>
<comment type="cofactor">
    <cofactor evidence="1">
        <name>FMN</name>
        <dbReference type="ChEBI" id="CHEBI:58210"/>
    </cofactor>
</comment>
<dbReference type="PANTHER" id="PTHR43567">
    <property type="entry name" value="FLAVOREDOXIN-RELATED-RELATED"/>
    <property type="match status" value="1"/>
</dbReference>
<evidence type="ECO:0000256" key="1">
    <source>
        <dbReference type="ARBA" id="ARBA00001917"/>
    </source>
</evidence>
<comment type="caution">
    <text evidence="6">The sequence shown here is derived from an EMBL/GenBank/DDBJ whole genome shotgun (WGS) entry which is preliminary data.</text>
</comment>
<feature type="compositionally biased region" description="Polar residues" evidence="4">
    <location>
        <begin position="227"/>
        <end position="238"/>
    </location>
</feature>
<dbReference type="AlphaFoldDB" id="A0A2T4Z1B3"/>
<dbReference type="Proteomes" id="UP000241808">
    <property type="component" value="Unassembled WGS sequence"/>
</dbReference>
<name>A0A2T4Z1B3_9HYPH</name>
<keyword evidence="2" id="KW-0285">Flavoprotein</keyword>
<comment type="similarity">
    <text evidence="3">Belongs to the flavoredoxin family.</text>
</comment>
<dbReference type="InterPro" id="IPR002563">
    <property type="entry name" value="Flavin_Rdtase-like_dom"/>
</dbReference>
<feature type="domain" description="Flavin reductase like" evidence="5">
    <location>
        <begin position="17"/>
        <end position="169"/>
    </location>
</feature>
<feature type="region of interest" description="Disordered" evidence="4">
    <location>
        <begin position="213"/>
        <end position="238"/>
    </location>
</feature>
<accession>A0A2T4Z1B3</accession>
<dbReference type="EMBL" id="PZZL01000006">
    <property type="protein sequence ID" value="PTM53528.1"/>
    <property type="molecule type" value="Genomic_DNA"/>
</dbReference>
<dbReference type="GO" id="GO:0016646">
    <property type="term" value="F:oxidoreductase activity, acting on the CH-NH group of donors, NAD or NADP as acceptor"/>
    <property type="evidence" value="ECO:0007669"/>
    <property type="project" value="UniProtKB-ARBA"/>
</dbReference>
<dbReference type="OrthoDB" id="5946411at2"/>
<dbReference type="InterPro" id="IPR012349">
    <property type="entry name" value="Split_barrel_FMN-bd"/>
</dbReference>
<proteinExistence type="inferred from homology"/>
<evidence type="ECO:0000256" key="4">
    <source>
        <dbReference type="SAM" id="MobiDB-lite"/>
    </source>
</evidence>